<dbReference type="InterPro" id="IPR001647">
    <property type="entry name" value="HTH_TetR"/>
</dbReference>
<reference evidence="6 7" key="1">
    <citation type="submission" date="2016-04" db="EMBL/GenBank/DDBJ databases">
        <authorList>
            <consortium name="Pathogen Informatics"/>
        </authorList>
    </citation>
    <scope>NUCLEOTIDE SEQUENCE [LARGE SCALE GENOMIC DNA]</scope>
    <source>
        <strain evidence="6 7">H044680328</strain>
    </source>
</reference>
<evidence type="ECO:0000313" key="7">
    <source>
        <dbReference type="Proteomes" id="UP000076825"/>
    </source>
</evidence>
<keyword evidence="7" id="KW-1185">Reference proteome</keyword>
<dbReference type="SUPFAM" id="SSF48498">
    <property type="entry name" value="Tetracyclin repressor-like, C-terminal domain"/>
    <property type="match status" value="1"/>
</dbReference>
<dbReference type="OrthoDB" id="2356263at2"/>
<dbReference type="AlphaFoldDB" id="A0A157QNT6"/>
<keyword evidence="2 4" id="KW-0238">DNA-binding</keyword>
<dbReference type="InterPro" id="IPR050109">
    <property type="entry name" value="HTH-type_TetR-like_transc_reg"/>
</dbReference>
<dbReference type="GO" id="GO:0045892">
    <property type="term" value="P:negative regulation of DNA-templated transcription"/>
    <property type="evidence" value="ECO:0007669"/>
    <property type="project" value="InterPro"/>
</dbReference>
<dbReference type="GeneID" id="56589694"/>
<dbReference type="Gene3D" id="1.10.10.60">
    <property type="entry name" value="Homeodomain-like"/>
    <property type="match status" value="1"/>
</dbReference>
<dbReference type="eggNOG" id="COG1309">
    <property type="taxonomic scope" value="Bacteria"/>
</dbReference>
<dbReference type="Pfam" id="PF00440">
    <property type="entry name" value="TetR_N"/>
    <property type="match status" value="1"/>
</dbReference>
<dbReference type="SUPFAM" id="SSF46689">
    <property type="entry name" value="Homeodomain-like"/>
    <property type="match status" value="1"/>
</dbReference>
<dbReference type="GO" id="GO:0000976">
    <property type="term" value="F:transcription cis-regulatory region binding"/>
    <property type="evidence" value="ECO:0007669"/>
    <property type="project" value="TreeGrafter"/>
</dbReference>
<protein>
    <submittedName>
        <fullName evidence="6">Tetracyclin repressor, C-terminal all-alpha domain</fullName>
    </submittedName>
</protein>
<feature type="DNA-binding region" description="H-T-H motif" evidence="4">
    <location>
        <begin position="37"/>
        <end position="56"/>
    </location>
</feature>
<dbReference type="STRING" id="123899.SAMEA3906487_03058"/>
<dbReference type="InterPro" id="IPR025996">
    <property type="entry name" value="MT1864/Rv1816-like_C"/>
</dbReference>
<dbReference type="PANTHER" id="PTHR30055">
    <property type="entry name" value="HTH-TYPE TRANSCRIPTIONAL REGULATOR RUTR"/>
    <property type="match status" value="1"/>
</dbReference>
<dbReference type="PATRIC" id="fig|123899.6.peg.3052"/>
<dbReference type="Gene3D" id="1.10.357.10">
    <property type="entry name" value="Tetracycline Repressor, domain 2"/>
    <property type="match status" value="1"/>
</dbReference>
<dbReference type="InterPro" id="IPR009057">
    <property type="entry name" value="Homeodomain-like_sf"/>
</dbReference>
<dbReference type="InterPro" id="IPR036271">
    <property type="entry name" value="Tet_transcr_reg_TetR-rel_C_sf"/>
</dbReference>
<dbReference type="PANTHER" id="PTHR30055:SF151">
    <property type="entry name" value="TRANSCRIPTIONAL REGULATORY PROTEIN"/>
    <property type="match status" value="1"/>
</dbReference>
<evidence type="ECO:0000259" key="5">
    <source>
        <dbReference type="PROSITE" id="PS50977"/>
    </source>
</evidence>
<evidence type="ECO:0000256" key="2">
    <source>
        <dbReference type="ARBA" id="ARBA00023125"/>
    </source>
</evidence>
<dbReference type="EMBL" id="LT546645">
    <property type="protein sequence ID" value="SAI72130.1"/>
    <property type="molecule type" value="Genomic_DNA"/>
</dbReference>
<sequence length="221" mass="24249">MTTARAKPGPRSQSLSKEALVAAAVLLMEAGGESGFSLRKLGEQVGCDPMAVLYHFKSKEGLQRAMADWLNARLLPANTALPWAGRLADLAGQYRRLALQYPHTFRLMQRFLNTGAADYVHIEMVYQALQEAGLPEAEMPAACVGWYAAVYGLILGEIGGLIRRATAPEVAELEQLPLPDLPWLRRLMPRFTELDTTAVFDMMIDTLHTGLAQRGRLAGQA</sequence>
<accession>A0A157QNT6</accession>
<evidence type="ECO:0000256" key="3">
    <source>
        <dbReference type="ARBA" id="ARBA00023163"/>
    </source>
</evidence>
<dbReference type="GO" id="GO:0003700">
    <property type="term" value="F:DNA-binding transcription factor activity"/>
    <property type="evidence" value="ECO:0007669"/>
    <property type="project" value="TreeGrafter"/>
</dbReference>
<proteinExistence type="predicted"/>
<evidence type="ECO:0000313" key="6">
    <source>
        <dbReference type="EMBL" id="SAI72130.1"/>
    </source>
</evidence>
<organism evidence="6 7">
    <name type="scientific">Bordetella trematum</name>
    <dbReference type="NCBI Taxonomy" id="123899"/>
    <lineage>
        <taxon>Bacteria</taxon>
        <taxon>Pseudomonadati</taxon>
        <taxon>Pseudomonadota</taxon>
        <taxon>Betaproteobacteria</taxon>
        <taxon>Burkholderiales</taxon>
        <taxon>Alcaligenaceae</taxon>
        <taxon>Bordetella</taxon>
    </lineage>
</organism>
<evidence type="ECO:0000256" key="4">
    <source>
        <dbReference type="PROSITE-ProRule" id="PRU00335"/>
    </source>
</evidence>
<keyword evidence="1" id="KW-0805">Transcription regulation</keyword>
<dbReference type="RefSeq" id="WP_052125700.1">
    <property type="nucleotide sequence ID" value="NZ_CP016340.1"/>
</dbReference>
<dbReference type="Proteomes" id="UP000076825">
    <property type="component" value="Chromosome 1"/>
</dbReference>
<keyword evidence="3" id="KW-0804">Transcription</keyword>
<dbReference type="KEGG" id="btrm:SAMEA390648703058"/>
<dbReference type="Pfam" id="PF13305">
    <property type="entry name" value="TetR_C_33"/>
    <property type="match status" value="1"/>
</dbReference>
<feature type="domain" description="HTH tetR-type" evidence="5">
    <location>
        <begin position="14"/>
        <end position="74"/>
    </location>
</feature>
<name>A0A157QNT6_9BORD</name>
<evidence type="ECO:0000256" key="1">
    <source>
        <dbReference type="ARBA" id="ARBA00023015"/>
    </source>
</evidence>
<gene>
    <name evidence="6" type="ORF">SAMEA3906487_03058</name>
</gene>
<dbReference type="PROSITE" id="PS50977">
    <property type="entry name" value="HTH_TETR_2"/>
    <property type="match status" value="1"/>
</dbReference>